<evidence type="ECO:0000313" key="2">
    <source>
        <dbReference type="EMBL" id="CAH2229517.1"/>
    </source>
</evidence>
<dbReference type="Proteomes" id="UP000838756">
    <property type="component" value="Unassembled WGS sequence"/>
</dbReference>
<protein>
    <submittedName>
        <fullName evidence="2">Jg17633 protein</fullName>
    </submittedName>
</protein>
<reference evidence="2" key="1">
    <citation type="submission" date="2022-03" db="EMBL/GenBank/DDBJ databases">
        <authorList>
            <person name="Lindestad O."/>
        </authorList>
    </citation>
    <scope>NUCLEOTIDE SEQUENCE</scope>
</reference>
<comment type="caution">
    <text evidence="2">The sequence shown here is derived from an EMBL/GenBank/DDBJ whole genome shotgun (WGS) entry which is preliminary data.</text>
</comment>
<dbReference type="EMBL" id="CAKXAJ010024723">
    <property type="protein sequence ID" value="CAH2229517.1"/>
    <property type="molecule type" value="Genomic_DNA"/>
</dbReference>
<gene>
    <name evidence="2" type="primary">jg17633</name>
    <name evidence="2" type="ORF">PAEG_LOCUS8968</name>
</gene>
<evidence type="ECO:0000313" key="3">
    <source>
        <dbReference type="Proteomes" id="UP000838756"/>
    </source>
</evidence>
<keyword evidence="3" id="KW-1185">Reference proteome</keyword>
<sequence>MNFFIQLPGIVIFTFGCLESSSEVPICIPLFENMMENSVLQRNRLEYTTRRCWHHLIAENYIYGGNTNDKSLASLINATPVFRIHNPNKYHKPEHPNVAQTLLRQPFHSVSKTSIVRKLSTITNVEMSTPVENPFQNCSTLRVLADENDFAVATHPSVPRVNQCRHAASQYAVDADVSTTRRESSVQATDGRYASTYRTTHCRLTPTSPPELVTEFPPQRAELYPGSISYPFCFSCLIKLYLTFWILWELVHVYLLLYGKGHENFVIGGTGSGNSYSPGTRCSSYRGGMCWPDRGLPAFLIYRRLKDFPLDLDLAETLTILNFTTNNGSVYAPKPSIPTDVFTSSLRKYPNVSQDSSSEIVERLISFTQAKHSALKNQRSNVSPTRTIIESDVSINLDSYSRNTTNAKYPRQYEPEVVTRSKRLQESPTRDKDKKKGVIDQENLESWRRSTFCRVNDVRYLKDVSRKVRDGLRNPSQHANIKPEKLNKPRERYEPNGKVHPIAVPISPSPSCTGPRPERVSNDPSEMVISQVTDVIQPSTKLGKESQAAIGTIDLSDNQLKRYKGSKSQEEITMSQNEMPVFQDLYLGPCYSKFRHRSRSKIIRHDKCLMKSVRNLERVHKRVFHESRSNRMISVSKNLKSVRSYVQIGRSELTPYSISGEEYLAEILEDWLDLIPFKLEYSFDRKFDKDLIFYQFFECLKSFAYNPFDSHRKKRLKSDILDRLDTLPIEIKGDRGVVLASLADILINKVKHFGCTKCSMSENTSRREIRGLKVSSTFVGSAALTEGELKIFTSAELRLYLEKTFLNINRHKINDLEDDLVHCFMLFMEELNFGNYKRIRKSVMKISEDYGFSKHHAMHFSNLLINHLKESFIHTRTPTKVRSETFIVLQNIQNLKQSPKYIIHNNEVGTNYKYENNTYSLDDYTTELCRQIDEWLSTLKLQILESKETGFRQVIINDLAGDIIDRQKYLELNPTTRENSNEAELELLRYQIFKWVTKLVGEDNFVPTDHAPELMERIRGLHYSREIAQLSGNLISNIKINQSLSKIKHDSNATNTQSKAEKVSLGATGSISSKQFEVMTMSQEGTGKIAAKDFNNTVSGNQDLKAACCIDLTKSSQRVKTVEQLESEYRQFVKDWVEQVPIKTSSPEQETVVKRARVELQNSLWKIVSKLNCDPATYYNRFFYEDLLDDAIDDLLDALPQNPDMRSTRHLLKIQFIEKSISINDQIKAHEDASFKNKLVKNVITSLRTHGIIEHEHDESIKQHEDLQILKLVEEYLLYTRFKNDNKLISDVFKHKLTQEIGDFVEDLKINHARELKNVDASSYKTEIMNTLQKVPLPSERTIKEEADDALLGIEVEKWYTDLPLVPNEHSYNTYKKKRDLEMLAMKIKEIVNNIKAGDSYTAVKDEVSRFLEKTPLNEGESANISFMADELVNRLRNMEKQYTSQTIKRVVFQDLDTYEDFGKNVPFASSYIETTPENIAIENDLTSDILNQVSKFDNKGQSDDNHSLETAFNEQSRNFINEPSTYRPFSGENPTSSSYSETPNPWHSLKDCQTYMPGLNIAKSVQDHYIPYTSNVSENYQDTTLDDVENKLTEQNDYSHSSYQKDVLEKNQTQASFTDKDQRMNAYLEQPASIQFNPRAIRTSKGLMGISQDAGPSGYRQSNFENYDSPLHPSQVPHTSINTNDDRGHVTYQSAYQQTPHDRVNESFNKFSVGCQSLKSKGIDENENGSIANFANNLGVSTNTSTGHLPDMGQPKYASTPQQSIPHLPNVNKRRPKWLISEREGVKRRISFNDMVEDDDYHCRCIERLWRRRRLKYLSSDEFNDYPPCLPFFIPYPCFL</sequence>
<name>A0A8S4R1A3_9NEOP</name>
<evidence type="ECO:0000256" key="1">
    <source>
        <dbReference type="SAM" id="MobiDB-lite"/>
    </source>
</evidence>
<feature type="region of interest" description="Disordered" evidence="1">
    <location>
        <begin position="412"/>
        <end position="437"/>
    </location>
</feature>
<feature type="compositionally biased region" description="Basic and acidic residues" evidence="1">
    <location>
        <begin position="481"/>
        <end position="497"/>
    </location>
</feature>
<organism evidence="2 3">
    <name type="scientific">Pararge aegeria aegeria</name>
    <dbReference type="NCBI Taxonomy" id="348720"/>
    <lineage>
        <taxon>Eukaryota</taxon>
        <taxon>Metazoa</taxon>
        <taxon>Ecdysozoa</taxon>
        <taxon>Arthropoda</taxon>
        <taxon>Hexapoda</taxon>
        <taxon>Insecta</taxon>
        <taxon>Pterygota</taxon>
        <taxon>Neoptera</taxon>
        <taxon>Endopterygota</taxon>
        <taxon>Lepidoptera</taxon>
        <taxon>Glossata</taxon>
        <taxon>Ditrysia</taxon>
        <taxon>Papilionoidea</taxon>
        <taxon>Nymphalidae</taxon>
        <taxon>Satyrinae</taxon>
        <taxon>Satyrini</taxon>
        <taxon>Parargina</taxon>
        <taxon>Pararge</taxon>
    </lineage>
</organism>
<proteinExistence type="predicted"/>
<feature type="region of interest" description="Disordered" evidence="1">
    <location>
        <begin position="1517"/>
        <end position="1546"/>
    </location>
</feature>
<feature type="region of interest" description="Disordered" evidence="1">
    <location>
        <begin position="471"/>
        <end position="523"/>
    </location>
</feature>
<dbReference type="OrthoDB" id="6926004at2759"/>
<accession>A0A8S4R1A3</accession>
<feature type="compositionally biased region" description="Polar residues" evidence="1">
    <location>
        <begin position="1533"/>
        <end position="1546"/>
    </location>
</feature>